<dbReference type="AlphaFoldDB" id="A0A814N8X1"/>
<organism evidence="2 5">
    <name type="scientific">Didymodactylos carnosus</name>
    <dbReference type="NCBI Taxonomy" id="1234261"/>
    <lineage>
        <taxon>Eukaryota</taxon>
        <taxon>Metazoa</taxon>
        <taxon>Spiralia</taxon>
        <taxon>Gnathifera</taxon>
        <taxon>Rotifera</taxon>
        <taxon>Eurotatoria</taxon>
        <taxon>Bdelloidea</taxon>
        <taxon>Philodinida</taxon>
        <taxon>Philodinidae</taxon>
        <taxon>Didymodactylos</taxon>
    </lineage>
</organism>
<dbReference type="Proteomes" id="UP000677228">
    <property type="component" value="Unassembled WGS sequence"/>
</dbReference>
<gene>
    <name evidence="2" type="ORF">GPM918_LOCUS18144</name>
    <name evidence="1" type="ORF">OVA965_LOCUS13739</name>
    <name evidence="4" type="ORF">SRO942_LOCUS18141</name>
    <name evidence="3" type="ORF">TMI583_LOCUS13742</name>
</gene>
<dbReference type="EMBL" id="CAJNOK010005790">
    <property type="protein sequence ID" value="CAF0984173.1"/>
    <property type="molecule type" value="Genomic_DNA"/>
</dbReference>
<dbReference type="EMBL" id="CAJOBA010005796">
    <property type="protein sequence ID" value="CAF3754559.1"/>
    <property type="molecule type" value="Genomic_DNA"/>
</dbReference>
<accession>A0A814N8X1</accession>
<evidence type="ECO:0000313" key="4">
    <source>
        <dbReference type="EMBL" id="CAF3854213.1"/>
    </source>
</evidence>
<keyword evidence="5" id="KW-1185">Reference proteome</keyword>
<dbReference type="EMBL" id="CAJOBC010005169">
    <property type="protein sequence ID" value="CAF3854213.1"/>
    <property type="molecule type" value="Genomic_DNA"/>
</dbReference>
<proteinExistence type="predicted"/>
<comment type="caution">
    <text evidence="2">The sequence shown here is derived from an EMBL/GenBank/DDBJ whole genome shotgun (WGS) entry which is preliminary data.</text>
</comment>
<evidence type="ECO:0000313" key="1">
    <source>
        <dbReference type="EMBL" id="CAF0984173.1"/>
    </source>
</evidence>
<dbReference type="Proteomes" id="UP000663829">
    <property type="component" value="Unassembled WGS sequence"/>
</dbReference>
<dbReference type="Proteomes" id="UP000682733">
    <property type="component" value="Unassembled WGS sequence"/>
</dbReference>
<dbReference type="Proteomes" id="UP000681722">
    <property type="component" value="Unassembled WGS sequence"/>
</dbReference>
<evidence type="ECO:0000313" key="2">
    <source>
        <dbReference type="EMBL" id="CAF1088710.1"/>
    </source>
</evidence>
<evidence type="ECO:0000313" key="5">
    <source>
        <dbReference type="Proteomes" id="UP000663829"/>
    </source>
</evidence>
<reference evidence="2" key="1">
    <citation type="submission" date="2021-02" db="EMBL/GenBank/DDBJ databases">
        <authorList>
            <person name="Nowell W R."/>
        </authorList>
    </citation>
    <scope>NUCLEOTIDE SEQUENCE</scope>
</reference>
<protein>
    <submittedName>
        <fullName evidence="2">Uncharacterized protein</fullName>
    </submittedName>
</protein>
<name>A0A814N8X1_9BILA</name>
<sequence>MLKRICVDDSICKGCRSKYDKGVKKTNNDFKSFTQEAQANVDIANDQNDSETMEIHHTNSSMELSNSSDGPITVSSSVQIPVQRVTKSHRSLTFEAYQQISGPISDVITYTSSDVLQLLHDFRKVSAVMQKNALNFDDPSSFSDTAYYNLTGLKKSQYN</sequence>
<evidence type="ECO:0000313" key="3">
    <source>
        <dbReference type="EMBL" id="CAF3754559.1"/>
    </source>
</evidence>
<dbReference type="EMBL" id="CAJNOQ010005169">
    <property type="protein sequence ID" value="CAF1088710.1"/>
    <property type="molecule type" value="Genomic_DNA"/>
</dbReference>